<reference evidence="5" key="1">
    <citation type="submission" date="2020-12" db="EMBL/GenBank/DDBJ databases">
        <title>Metabolic potential, ecology and presence of endohyphal bacteria is reflected in genomic diversity of Mucoromycotina.</title>
        <authorList>
            <person name="Muszewska A."/>
            <person name="Okrasinska A."/>
            <person name="Steczkiewicz K."/>
            <person name="Drgas O."/>
            <person name="Orlowska M."/>
            <person name="Perlinska-Lenart U."/>
            <person name="Aleksandrzak-Piekarczyk T."/>
            <person name="Szatraj K."/>
            <person name="Zielenkiewicz U."/>
            <person name="Pilsyk S."/>
            <person name="Malc E."/>
            <person name="Mieczkowski P."/>
            <person name="Kruszewska J.S."/>
            <person name="Biernat P."/>
            <person name="Pawlowska J."/>
        </authorList>
    </citation>
    <scope>NUCLEOTIDE SEQUENCE</scope>
    <source>
        <strain evidence="5">WA0000017839</strain>
    </source>
</reference>
<name>A0A8H7QMN5_9FUNG</name>
<evidence type="ECO:0000256" key="4">
    <source>
        <dbReference type="SAM" id="MobiDB-lite"/>
    </source>
</evidence>
<proteinExistence type="inferred from homology"/>
<dbReference type="OrthoDB" id="337464at2759"/>
<dbReference type="Gene3D" id="1.20.1290.10">
    <property type="entry name" value="AhpD-like"/>
    <property type="match status" value="1"/>
</dbReference>
<dbReference type="Pfam" id="PF04636">
    <property type="entry name" value="PA26"/>
    <property type="match status" value="1"/>
</dbReference>
<comment type="subcellular location">
    <subcellularLocation>
        <location evidence="1">Cytoplasm</location>
    </subcellularLocation>
</comment>
<dbReference type="GO" id="GO:0005634">
    <property type="term" value="C:nucleus"/>
    <property type="evidence" value="ECO:0007669"/>
    <property type="project" value="InterPro"/>
</dbReference>
<gene>
    <name evidence="5" type="ORF">INT47_005596</name>
</gene>
<feature type="compositionally biased region" description="Acidic residues" evidence="4">
    <location>
        <begin position="195"/>
        <end position="205"/>
    </location>
</feature>
<dbReference type="EMBL" id="JAEPRD010000183">
    <property type="protein sequence ID" value="KAG2194920.1"/>
    <property type="molecule type" value="Genomic_DNA"/>
</dbReference>
<dbReference type="SUPFAM" id="SSF69118">
    <property type="entry name" value="AhpD-like"/>
    <property type="match status" value="1"/>
</dbReference>
<evidence type="ECO:0000313" key="5">
    <source>
        <dbReference type="EMBL" id="KAG2194920.1"/>
    </source>
</evidence>
<evidence type="ECO:0000313" key="6">
    <source>
        <dbReference type="Proteomes" id="UP000603453"/>
    </source>
</evidence>
<evidence type="ECO:0000256" key="2">
    <source>
        <dbReference type="ARBA" id="ARBA00008350"/>
    </source>
</evidence>
<dbReference type="Proteomes" id="UP000603453">
    <property type="component" value="Unassembled WGS sequence"/>
</dbReference>
<sequence length="706" mass="80547">MNQEDPNAETTVRDCRASQLQSCRQRIALFKGLQVDNYEDRGTALEKIIQVVKSYIRSSLSPSITTSPTLSDHSVTDHILNNQDDEFSKQLFYYLLTILRLSITCPYADVRQTFKDLLIGLKETTSIAIPQAKYKSPSHFIPIYDIFSLESNTSTYQQAAVLYPRSSNLSFSPWSYTNSLIDEEEKIQLQKKQQEEDDDYEEEPDPSMPTTATTITPTMKPIKQNSICSSIHSNDFTGGRPSDEYVRQMMIKTFTDEGRLANLFRVLSFFPTFFEIYHITFTKIIKGNMGPLHRTWKTYIGLMVAAEQQCQYIFSVMKIDFLYNGGDPNWLRGLDFIPQKLRQISVLVLKLSRQPWRLNTDDIMNLLTGGVGDAWTRGELVQATLIISTFLGLSSFVMGCGITPEIDMTGGFYIPTQDCINGGIENELDLPYLSENNAMAWHQQDDTFSSDHGVGLGVSTLDLDLDHTQEIINKLKSKKNCDVKEQLLESLEKMKIQDGNKMSINTSFNTPQSLEETQEEPTVTATEVNKIYDDLKCFVDPILSEAIVHEEFDQENEEYMEFMLGEYCWEDHGCDLANHFLPGIGDDLVQEFTEAISITDWSIFHPVVEDVVDTSPLRYAIWYHTQKIMGVTKEDYTYSDIPTFLNDRTTKYIHSLCMSPHKIQKNDWCNIGISLRPEEKCHVNLLVASARKQAVLCYGLCLISEV</sequence>
<comment type="similarity">
    <text evidence="2">Belongs to the sestrin family.</text>
</comment>
<dbReference type="InterPro" id="IPR006730">
    <property type="entry name" value="Sestrin"/>
</dbReference>
<organism evidence="5 6">
    <name type="scientific">Mucor saturninus</name>
    <dbReference type="NCBI Taxonomy" id="64648"/>
    <lineage>
        <taxon>Eukaryota</taxon>
        <taxon>Fungi</taxon>
        <taxon>Fungi incertae sedis</taxon>
        <taxon>Mucoromycota</taxon>
        <taxon>Mucoromycotina</taxon>
        <taxon>Mucoromycetes</taxon>
        <taxon>Mucorales</taxon>
        <taxon>Mucorineae</taxon>
        <taxon>Mucoraceae</taxon>
        <taxon>Mucor</taxon>
    </lineage>
</organism>
<dbReference type="AlphaFoldDB" id="A0A8H7QMN5"/>
<evidence type="ECO:0000256" key="1">
    <source>
        <dbReference type="ARBA" id="ARBA00004496"/>
    </source>
</evidence>
<feature type="region of interest" description="Disordered" evidence="4">
    <location>
        <begin position="188"/>
        <end position="215"/>
    </location>
</feature>
<evidence type="ECO:0000256" key="3">
    <source>
        <dbReference type="ARBA" id="ARBA00022490"/>
    </source>
</evidence>
<accession>A0A8H7QMN5</accession>
<dbReference type="GO" id="GO:0071233">
    <property type="term" value="P:cellular response to L-leucine"/>
    <property type="evidence" value="ECO:0007669"/>
    <property type="project" value="TreeGrafter"/>
</dbReference>
<dbReference type="GO" id="GO:1901031">
    <property type="term" value="P:regulation of response to reactive oxygen species"/>
    <property type="evidence" value="ECO:0007669"/>
    <property type="project" value="InterPro"/>
</dbReference>
<dbReference type="GO" id="GO:0016239">
    <property type="term" value="P:positive regulation of macroautophagy"/>
    <property type="evidence" value="ECO:0007669"/>
    <property type="project" value="TreeGrafter"/>
</dbReference>
<dbReference type="PANTHER" id="PTHR12474">
    <property type="entry name" value="P53 REGULATED PA26 NUCLEAR PROTEIN SESTRIN"/>
    <property type="match status" value="1"/>
</dbReference>
<dbReference type="GO" id="GO:0016684">
    <property type="term" value="F:oxidoreductase activity, acting on peroxide as acceptor"/>
    <property type="evidence" value="ECO:0007669"/>
    <property type="project" value="TreeGrafter"/>
</dbReference>
<dbReference type="PANTHER" id="PTHR12474:SF0">
    <property type="entry name" value="SESTRIN HOMOLOG"/>
    <property type="match status" value="1"/>
</dbReference>
<dbReference type="GO" id="GO:1904262">
    <property type="term" value="P:negative regulation of TORC1 signaling"/>
    <property type="evidence" value="ECO:0007669"/>
    <property type="project" value="TreeGrafter"/>
</dbReference>
<protein>
    <submittedName>
        <fullName evidence="5">Uncharacterized protein</fullName>
    </submittedName>
</protein>
<dbReference type="InterPro" id="IPR029032">
    <property type="entry name" value="AhpD-like"/>
</dbReference>
<keyword evidence="3" id="KW-0963">Cytoplasm</keyword>
<dbReference type="GO" id="GO:1990253">
    <property type="term" value="P:cellular response to leucine starvation"/>
    <property type="evidence" value="ECO:0007669"/>
    <property type="project" value="TreeGrafter"/>
</dbReference>
<keyword evidence="6" id="KW-1185">Reference proteome</keyword>
<comment type="caution">
    <text evidence="5">The sequence shown here is derived from an EMBL/GenBank/DDBJ whole genome shotgun (WGS) entry which is preliminary data.</text>
</comment>
<dbReference type="GO" id="GO:0005737">
    <property type="term" value="C:cytoplasm"/>
    <property type="evidence" value="ECO:0007669"/>
    <property type="project" value="UniProtKB-SubCell"/>
</dbReference>
<dbReference type="GO" id="GO:0070728">
    <property type="term" value="F:L-leucine binding"/>
    <property type="evidence" value="ECO:0007669"/>
    <property type="project" value="TreeGrafter"/>
</dbReference>